<evidence type="ECO:0000256" key="1">
    <source>
        <dbReference type="SAM" id="MobiDB-lite"/>
    </source>
</evidence>
<dbReference type="OrthoDB" id="10658660at2759"/>
<accession>A0A813UX55</accession>
<comment type="caution">
    <text evidence="2">The sequence shown here is derived from an EMBL/GenBank/DDBJ whole genome shotgun (WGS) entry which is preliminary data.</text>
</comment>
<protein>
    <submittedName>
        <fullName evidence="2">Uncharacterized protein</fullName>
    </submittedName>
</protein>
<evidence type="ECO:0000313" key="2">
    <source>
        <dbReference type="EMBL" id="CAF0833599.1"/>
    </source>
</evidence>
<proteinExistence type="predicted"/>
<dbReference type="Proteomes" id="UP000663879">
    <property type="component" value="Unassembled WGS sequence"/>
</dbReference>
<feature type="region of interest" description="Disordered" evidence="1">
    <location>
        <begin position="143"/>
        <end position="178"/>
    </location>
</feature>
<organism evidence="2 3">
    <name type="scientific">Brachionus calyciflorus</name>
    <dbReference type="NCBI Taxonomy" id="104777"/>
    <lineage>
        <taxon>Eukaryota</taxon>
        <taxon>Metazoa</taxon>
        <taxon>Spiralia</taxon>
        <taxon>Gnathifera</taxon>
        <taxon>Rotifera</taxon>
        <taxon>Eurotatoria</taxon>
        <taxon>Monogononta</taxon>
        <taxon>Pseudotrocha</taxon>
        <taxon>Ploima</taxon>
        <taxon>Brachionidae</taxon>
        <taxon>Brachionus</taxon>
    </lineage>
</organism>
<dbReference type="EMBL" id="CAJNOC010001084">
    <property type="protein sequence ID" value="CAF0833599.1"/>
    <property type="molecule type" value="Genomic_DNA"/>
</dbReference>
<gene>
    <name evidence="2" type="ORF">OXX778_LOCUS8094</name>
</gene>
<dbReference type="AlphaFoldDB" id="A0A813UX55"/>
<keyword evidence="3" id="KW-1185">Reference proteome</keyword>
<reference evidence="2" key="1">
    <citation type="submission" date="2021-02" db="EMBL/GenBank/DDBJ databases">
        <authorList>
            <person name="Nowell W R."/>
        </authorList>
    </citation>
    <scope>NUCLEOTIDE SEQUENCE</scope>
    <source>
        <strain evidence="2">Ploen Becks lab</strain>
    </source>
</reference>
<evidence type="ECO:0000313" key="3">
    <source>
        <dbReference type="Proteomes" id="UP000663879"/>
    </source>
</evidence>
<feature type="compositionally biased region" description="Basic and acidic residues" evidence="1">
    <location>
        <begin position="143"/>
        <end position="161"/>
    </location>
</feature>
<name>A0A813UX55_9BILA</name>
<sequence>MLSPYMNNYYYMSQSVPNLFFTYRAPVIQSNFNNYPYYPSQYDNLYYKRYDYYNMAPKLIKSKNSFDENINSERPVRAKSRNGSIEAIRRVDSYDNLIEKEVLGKRTSKKVLNHNGQVNRSEIKVKKRLRFIDTYRDKNYEELKNSDNSDKESDKSDNEAKRRIKSDSGSVHSVKIKNDVNNSSEKLYRVISDKDGLLLLKEVV</sequence>